<evidence type="ECO:0000256" key="8">
    <source>
        <dbReference type="SAM" id="MobiDB-lite"/>
    </source>
</evidence>
<evidence type="ECO:0000313" key="11">
    <source>
        <dbReference type="Proteomes" id="UP000265020"/>
    </source>
</evidence>
<feature type="compositionally biased region" description="Low complexity" evidence="8">
    <location>
        <begin position="135"/>
        <end position="146"/>
    </location>
</feature>
<feature type="region of interest" description="Disordered" evidence="8">
    <location>
        <begin position="190"/>
        <end position="220"/>
    </location>
</feature>
<reference evidence="10" key="2">
    <citation type="submission" date="2025-09" db="UniProtKB">
        <authorList>
            <consortium name="Ensembl"/>
        </authorList>
    </citation>
    <scope>IDENTIFICATION</scope>
</reference>
<dbReference type="PANTHER" id="PTHR34174">
    <property type="entry name" value="HYDROLETHALUS SYNDROME PROTEIN 1"/>
    <property type="match status" value="1"/>
</dbReference>
<dbReference type="GO" id="GO:0097730">
    <property type="term" value="C:non-motile cilium"/>
    <property type="evidence" value="ECO:0007669"/>
    <property type="project" value="TreeGrafter"/>
</dbReference>
<name>A0A3Q2EH73_CYPVA</name>
<keyword evidence="7" id="KW-0966">Cell projection</keyword>
<evidence type="ECO:0000256" key="7">
    <source>
        <dbReference type="ARBA" id="ARBA00023273"/>
    </source>
</evidence>
<dbReference type="PANTHER" id="PTHR34174:SF1">
    <property type="entry name" value="CENTRIOLAR AND CILIOGENESIS-ASSOCIATED PROTEIN HYLS1"/>
    <property type="match status" value="1"/>
</dbReference>
<dbReference type="OMA" id="PNDYIVP"/>
<dbReference type="Ensembl" id="ENSCVAT00000032510.1">
    <property type="protein sequence ID" value="ENSCVAP00000031667.1"/>
    <property type="gene ID" value="ENSCVAG00000021123.1"/>
</dbReference>
<sequence>MENLDFSEAEIQQQLAALGYKNIPKHRLLEFKQDLDELIRHGEWRKLASATPLNMNARTTTCQPSPSAFTKEKGENFAEGFYWHEGKTNHEDRSAGWPQRRCDTNAEQSVGQRLQLSAGGPSRLQVEPDTEDTLDSALSDSSTYYSDQQQGRFIKRKVLRKRKGKSLICDESVYTEDSDAASCLEERMAELDLSPSDQESEAESEDVTDESSSSPTSEADGFTLSAFQSYINGMVTQSNRDGRPKPKSFIRPVRLQPTIKKTDPVAKYFQYKQMWELFQLSGEKDRKALRWEIKESPPPEVKRMIRKKQSEKIERKKTLKYESRNNPGTEGKLGA</sequence>
<protein>
    <submittedName>
        <fullName evidence="10">HYLS1 centriolar and ciliogenesis associated</fullName>
    </submittedName>
</protein>
<evidence type="ECO:0000256" key="3">
    <source>
        <dbReference type="ARBA" id="ARBA00010091"/>
    </source>
</evidence>
<accession>A0A3Q2EH73</accession>
<keyword evidence="5" id="KW-0970">Cilium biogenesis/degradation</keyword>
<comment type="similarity">
    <text evidence="3">Belongs to the HYLS1 family.</text>
</comment>
<dbReference type="Proteomes" id="UP000265020">
    <property type="component" value="Unassembled WGS sequence"/>
</dbReference>
<dbReference type="InterPro" id="IPR027918">
    <property type="entry name" value="HYLS1_C_dom"/>
</dbReference>
<dbReference type="GeneTree" id="ENSGT00390000008848"/>
<organism evidence="10 11">
    <name type="scientific">Cyprinodon variegatus</name>
    <name type="common">Sheepshead minnow</name>
    <dbReference type="NCBI Taxonomy" id="28743"/>
    <lineage>
        <taxon>Eukaryota</taxon>
        <taxon>Metazoa</taxon>
        <taxon>Chordata</taxon>
        <taxon>Craniata</taxon>
        <taxon>Vertebrata</taxon>
        <taxon>Euteleostomi</taxon>
        <taxon>Actinopterygii</taxon>
        <taxon>Neopterygii</taxon>
        <taxon>Teleostei</taxon>
        <taxon>Neoteleostei</taxon>
        <taxon>Acanthomorphata</taxon>
        <taxon>Ovalentaria</taxon>
        <taxon>Atherinomorphae</taxon>
        <taxon>Cyprinodontiformes</taxon>
        <taxon>Cyprinodontidae</taxon>
        <taxon>Cyprinodon</taxon>
    </lineage>
</organism>
<proteinExistence type="inferred from homology"/>
<dbReference type="GO" id="GO:0060271">
    <property type="term" value="P:cilium assembly"/>
    <property type="evidence" value="ECO:0007669"/>
    <property type="project" value="TreeGrafter"/>
</dbReference>
<feature type="region of interest" description="Disordered" evidence="8">
    <location>
        <begin position="117"/>
        <end position="146"/>
    </location>
</feature>
<reference evidence="10" key="1">
    <citation type="submission" date="2025-08" db="UniProtKB">
        <authorList>
            <consortium name="Ensembl"/>
        </authorList>
    </citation>
    <scope>IDENTIFICATION</scope>
</reference>
<feature type="compositionally biased region" description="Acidic residues" evidence="8">
    <location>
        <begin position="198"/>
        <end position="209"/>
    </location>
</feature>
<evidence type="ECO:0000256" key="2">
    <source>
        <dbReference type="ARBA" id="ARBA00004138"/>
    </source>
</evidence>
<feature type="compositionally biased region" description="Basic and acidic residues" evidence="8">
    <location>
        <begin position="295"/>
        <end position="323"/>
    </location>
</feature>
<keyword evidence="11" id="KW-1185">Reference proteome</keyword>
<feature type="region of interest" description="Disordered" evidence="8">
    <location>
        <begin position="88"/>
        <end position="107"/>
    </location>
</feature>
<evidence type="ECO:0000256" key="6">
    <source>
        <dbReference type="ARBA" id="ARBA00023212"/>
    </source>
</evidence>
<keyword evidence="6" id="KW-0206">Cytoskeleton</keyword>
<dbReference type="Pfam" id="PF15311">
    <property type="entry name" value="HYLS1_C"/>
    <property type="match status" value="1"/>
</dbReference>
<dbReference type="InterPro" id="IPR052319">
    <property type="entry name" value="Centriolar_ciliogenesis_assoc"/>
</dbReference>
<feature type="region of interest" description="Disordered" evidence="8">
    <location>
        <begin position="236"/>
        <end position="255"/>
    </location>
</feature>
<dbReference type="GO" id="GO:0005814">
    <property type="term" value="C:centriole"/>
    <property type="evidence" value="ECO:0007669"/>
    <property type="project" value="UniProtKB-SubCell"/>
</dbReference>
<keyword evidence="4" id="KW-0963">Cytoplasm</keyword>
<evidence type="ECO:0000256" key="1">
    <source>
        <dbReference type="ARBA" id="ARBA00004114"/>
    </source>
</evidence>
<evidence type="ECO:0000256" key="5">
    <source>
        <dbReference type="ARBA" id="ARBA00022794"/>
    </source>
</evidence>
<feature type="region of interest" description="Disordered" evidence="8">
    <location>
        <begin position="295"/>
        <end position="335"/>
    </location>
</feature>
<evidence type="ECO:0000313" key="10">
    <source>
        <dbReference type="Ensembl" id="ENSCVAP00000031667.1"/>
    </source>
</evidence>
<evidence type="ECO:0000259" key="9">
    <source>
        <dbReference type="Pfam" id="PF15311"/>
    </source>
</evidence>
<dbReference type="AlphaFoldDB" id="A0A3Q2EH73"/>
<feature type="domain" description="Centriolar and ciliogenesis-associated protein HYLS1 C-terminal" evidence="9">
    <location>
        <begin position="250"/>
        <end position="296"/>
    </location>
</feature>
<feature type="compositionally biased region" description="Low complexity" evidence="8">
    <location>
        <begin position="210"/>
        <end position="219"/>
    </location>
</feature>
<feature type="compositionally biased region" description="Basic and acidic residues" evidence="8">
    <location>
        <begin position="88"/>
        <end position="104"/>
    </location>
</feature>
<evidence type="ECO:0000256" key="4">
    <source>
        <dbReference type="ARBA" id="ARBA00022490"/>
    </source>
</evidence>
<comment type="subcellular location">
    <subcellularLocation>
        <location evidence="2">Cell projection</location>
        <location evidence="2">Cilium</location>
    </subcellularLocation>
    <subcellularLocation>
        <location evidence="1">Cytoplasm</location>
        <location evidence="1">Cytoskeleton</location>
        <location evidence="1">Microtubule organizing center</location>
        <location evidence="1">Centrosome</location>
        <location evidence="1">Centriole</location>
    </subcellularLocation>
</comment>